<reference evidence="3 4" key="1">
    <citation type="submission" date="2023-11" db="EMBL/GenBank/DDBJ databases">
        <title>Winogradskyella pelagius sp. nov., isolated from coastal sediment.</title>
        <authorList>
            <person name="Li F."/>
        </authorList>
    </citation>
    <scope>NUCLEOTIDE SEQUENCE [LARGE SCALE GENOMIC DNA]</scope>
    <source>
        <strain evidence="3 4">KCTC 23502</strain>
    </source>
</reference>
<dbReference type="PROSITE" id="PS51762">
    <property type="entry name" value="GH16_2"/>
    <property type="match status" value="1"/>
</dbReference>
<protein>
    <submittedName>
        <fullName evidence="3">Glycoside hydrolase family 16 protein</fullName>
    </submittedName>
</protein>
<gene>
    <name evidence="3" type="ORF">SNF14_09765</name>
</gene>
<dbReference type="Gene3D" id="2.60.120.200">
    <property type="match status" value="1"/>
</dbReference>
<evidence type="ECO:0000256" key="1">
    <source>
        <dbReference type="ARBA" id="ARBA00006865"/>
    </source>
</evidence>
<dbReference type="InterPro" id="IPR000757">
    <property type="entry name" value="Beta-glucanase-like"/>
</dbReference>
<evidence type="ECO:0000259" key="2">
    <source>
        <dbReference type="PROSITE" id="PS51762"/>
    </source>
</evidence>
<dbReference type="PANTHER" id="PTHR10963:SF55">
    <property type="entry name" value="GLYCOSIDE HYDROLASE FAMILY 16 PROTEIN"/>
    <property type="match status" value="1"/>
</dbReference>
<dbReference type="EMBL" id="JAXDAE010000009">
    <property type="protein sequence ID" value="MDY2587625.1"/>
    <property type="molecule type" value="Genomic_DNA"/>
</dbReference>
<feature type="domain" description="GH16" evidence="2">
    <location>
        <begin position="16"/>
        <end position="262"/>
    </location>
</feature>
<dbReference type="PANTHER" id="PTHR10963">
    <property type="entry name" value="GLYCOSYL HYDROLASE-RELATED"/>
    <property type="match status" value="1"/>
</dbReference>
<accession>A0ABU5EPJ4</accession>
<evidence type="ECO:0000313" key="3">
    <source>
        <dbReference type="EMBL" id="MDY2587625.1"/>
    </source>
</evidence>
<sequence length="262" mass="30789">MKTVLSIIFFFITTLLMMQNKPKSYKLVWSEEFNEPELNENIWSFEEGFVRNNEKQFYTQNNSNNCRVEDGSLIIEARKEKNKNYKYSSASITTKNNKEFLYGRIEIRAKLPTGRGIWPAIWTLGTNIDKAGWPLCGEIDIMENVGYDPDKVHGNVHTKSFNHNLGTNKGNFVVVDSLSVKYHVYAIDWTREKIDFFLDDIKYFTFYNDKKGDVNTWPFDQPQYLLLNLAVGGFWGGKEGINDDIFPQYYKIDYVRYYEIEE</sequence>
<proteinExistence type="inferred from homology"/>
<dbReference type="Pfam" id="PF00722">
    <property type="entry name" value="Glyco_hydro_16"/>
    <property type="match status" value="1"/>
</dbReference>
<name>A0ABU5EPJ4_9FLAO</name>
<keyword evidence="4" id="KW-1185">Reference proteome</keyword>
<organism evidence="3 4">
    <name type="scientific">Winogradskyella aquimaris</name>
    <dbReference type="NCBI Taxonomy" id="864074"/>
    <lineage>
        <taxon>Bacteria</taxon>
        <taxon>Pseudomonadati</taxon>
        <taxon>Bacteroidota</taxon>
        <taxon>Flavobacteriia</taxon>
        <taxon>Flavobacteriales</taxon>
        <taxon>Flavobacteriaceae</taxon>
        <taxon>Winogradskyella</taxon>
    </lineage>
</organism>
<keyword evidence="3" id="KW-0378">Hydrolase</keyword>
<dbReference type="GO" id="GO:0016787">
    <property type="term" value="F:hydrolase activity"/>
    <property type="evidence" value="ECO:0007669"/>
    <property type="project" value="UniProtKB-KW"/>
</dbReference>
<dbReference type="InterPro" id="IPR013320">
    <property type="entry name" value="ConA-like_dom_sf"/>
</dbReference>
<dbReference type="RefSeq" id="WP_320555980.1">
    <property type="nucleotide sequence ID" value="NZ_JAXDAE010000009.1"/>
</dbReference>
<comment type="similarity">
    <text evidence="1">Belongs to the glycosyl hydrolase 16 family.</text>
</comment>
<evidence type="ECO:0000313" key="4">
    <source>
        <dbReference type="Proteomes" id="UP001285855"/>
    </source>
</evidence>
<dbReference type="CDD" id="cd08023">
    <property type="entry name" value="GH16_laminarinase_like"/>
    <property type="match status" value="1"/>
</dbReference>
<dbReference type="InterPro" id="IPR050546">
    <property type="entry name" value="Glycosyl_Hydrlase_16"/>
</dbReference>
<comment type="caution">
    <text evidence="3">The sequence shown here is derived from an EMBL/GenBank/DDBJ whole genome shotgun (WGS) entry which is preliminary data.</text>
</comment>
<dbReference type="Proteomes" id="UP001285855">
    <property type="component" value="Unassembled WGS sequence"/>
</dbReference>
<dbReference type="SUPFAM" id="SSF49899">
    <property type="entry name" value="Concanavalin A-like lectins/glucanases"/>
    <property type="match status" value="1"/>
</dbReference>